<organism evidence="2">
    <name type="scientific">Anopheles aquasalis</name>
    <name type="common">Malaria mosquito</name>
    <dbReference type="NCBI Taxonomy" id="42839"/>
    <lineage>
        <taxon>Eukaryota</taxon>
        <taxon>Metazoa</taxon>
        <taxon>Ecdysozoa</taxon>
        <taxon>Arthropoda</taxon>
        <taxon>Hexapoda</taxon>
        <taxon>Insecta</taxon>
        <taxon>Pterygota</taxon>
        <taxon>Neoptera</taxon>
        <taxon>Endopterygota</taxon>
        <taxon>Diptera</taxon>
        <taxon>Nematocera</taxon>
        <taxon>Culicoidea</taxon>
        <taxon>Culicidae</taxon>
        <taxon>Anophelinae</taxon>
        <taxon>Anopheles</taxon>
    </lineage>
</organism>
<protein>
    <submittedName>
        <fullName evidence="2">Putative secreted protein</fullName>
    </submittedName>
</protein>
<dbReference type="EMBL" id="GAMD01002243">
    <property type="protein sequence ID" value="JAA99347.1"/>
    <property type="molecule type" value="mRNA"/>
</dbReference>
<sequence length="71" mass="7969">MFPLTVAVLCAVVNWLGMIFKSKTSIHCRLTGNGVSTTDRLWSFLHRLCIALNKTHGQPHRASSVRSYSPR</sequence>
<feature type="chain" id="PRO_5004587262" evidence="1">
    <location>
        <begin position="26"/>
        <end position="71"/>
    </location>
</feature>
<evidence type="ECO:0000256" key="1">
    <source>
        <dbReference type="SAM" id="SignalP"/>
    </source>
</evidence>
<accession>T1E921</accession>
<dbReference type="AlphaFoldDB" id="T1E921"/>
<feature type="signal peptide" evidence="1">
    <location>
        <begin position="1"/>
        <end position="25"/>
    </location>
</feature>
<evidence type="ECO:0000313" key="2">
    <source>
        <dbReference type="EMBL" id="JAA99347.1"/>
    </source>
</evidence>
<reference evidence="2" key="1">
    <citation type="submission" date="2013-07" db="EMBL/GenBank/DDBJ databases">
        <title>Transcriptome sequencing and developmental regulation of gene expression in Anopheles aquasalis.</title>
        <authorList>
            <consortium name="Brazilian Malaria Network (MCT/CNPq/MS/SCTIE/DECIT/PRONEX 555648/2009-5) and Research Network on Bioactive Molecules from Arthropod Vectors (NAP-MOBIARVE"/>
            <consortium name="University of Sao Paulo)"/>
            <person name="Marinotti O."/>
            <person name="Ribeiro J.M.C."/>
            <person name="Costa-da-Silva A.L."/>
            <person name="Silva M.C.P."/>
            <person name="Lopes A.R."/>
            <person name="Barros M.S."/>
            <person name="Sa-Nunes A."/>
            <person name="Konjin B.B."/>
            <person name="Carvalho E."/>
            <person name="Suesdek L."/>
            <person name="Silva-Neto M.A.C."/>
            <person name="Capurro M.L."/>
        </authorList>
    </citation>
    <scope>NUCLEOTIDE SEQUENCE</scope>
    <source>
        <tissue evidence="2">Whole body</tissue>
    </source>
</reference>
<keyword evidence="1" id="KW-0732">Signal</keyword>
<proteinExistence type="evidence at transcript level"/>
<name>T1E921_ANOAQ</name>